<keyword evidence="6 7" id="KW-0012">Acyltransferase</keyword>
<dbReference type="EC" id="2.3.1.241" evidence="7"/>
<dbReference type="PANTHER" id="PTHR30606">
    <property type="entry name" value="LIPID A BIOSYNTHESIS LAUROYL ACYLTRANSFERASE"/>
    <property type="match status" value="1"/>
</dbReference>
<dbReference type="Proteomes" id="UP001183629">
    <property type="component" value="Unassembled WGS sequence"/>
</dbReference>
<keyword evidence="4 7" id="KW-0808">Transferase</keyword>
<evidence type="ECO:0000256" key="4">
    <source>
        <dbReference type="ARBA" id="ARBA00022679"/>
    </source>
</evidence>
<gene>
    <name evidence="7" type="ORF">J2S44_005993</name>
</gene>
<sequence length="298" mass="33427">MSGLAEFGFRAGWKVVQWLPEKAALAIFHAGADRATRKRGKGVERLRANLRRVKPDISEQELDALVKQGMRSYARYWSDTFRLHTRTPEEHRRRFRFDRLDDLTREATSGNGVILALPHSGHWEAAGAWAAANGWKLITVAERLKPESVYQQFLAFRRALGMEIIPTSGSDRSPLDLLAEKLRAGYIVPLLADRDLSRRGIDVTFFGGRARMPGGPALLAVRTGAPLYVVQMWNDPDGIAHGRLVGPIPVPAEGTLDEKVRFLTQEIADRLADGIAEHPEDWHMLQRVWVDEPAQTLA</sequence>
<reference evidence="7 8" key="1">
    <citation type="submission" date="2023-07" db="EMBL/GenBank/DDBJ databases">
        <title>Sequencing the genomes of 1000 actinobacteria strains.</title>
        <authorList>
            <person name="Klenk H.-P."/>
        </authorList>
    </citation>
    <scope>NUCLEOTIDE SEQUENCE [LARGE SCALE GENOMIC DNA]</scope>
    <source>
        <strain evidence="7 8">DSM 44711</strain>
    </source>
</reference>
<evidence type="ECO:0000256" key="5">
    <source>
        <dbReference type="ARBA" id="ARBA00023136"/>
    </source>
</evidence>
<dbReference type="Pfam" id="PF03279">
    <property type="entry name" value="Lip_A_acyltrans"/>
    <property type="match status" value="1"/>
</dbReference>
<evidence type="ECO:0000313" key="7">
    <source>
        <dbReference type="EMBL" id="MDR7325743.1"/>
    </source>
</evidence>
<evidence type="ECO:0000256" key="2">
    <source>
        <dbReference type="ARBA" id="ARBA00022475"/>
    </source>
</evidence>
<protein>
    <submittedName>
        <fullName evidence="7">KDO2-lipid IV(A) lauroyltransferase</fullName>
        <ecNumber evidence="7">2.3.1.241</ecNumber>
    </submittedName>
</protein>
<accession>A0AAE3ZTE8</accession>
<dbReference type="InterPro" id="IPR004960">
    <property type="entry name" value="LipA_acyltrans"/>
</dbReference>
<evidence type="ECO:0000256" key="1">
    <source>
        <dbReference type="ARBA" id="ARBA00004533"/>
    </source>
</evidence>
<dbReference type="GO" id="GO:0008913">
    <property type="term" value="F:Kdo2-lipid IVA acyltransferase activity"/>
    <property type="evidence" value="ECO:0007669"/>
    <property type="project" value="UniProtKB-EC"/>
</dbReference>
<proteinExistence type="predicted"/>
<dbReference type="GO" id="GO:0005886">
    <property type="term" value="C:plasma membrane"/>
    <property type="evidence" value="ECO:0007669"/>
    <property type="project" value="UniProtKB-SubCell"/>
</dbReference>
<dbReference type="NCBIfam" id="NF005919">
    <property type="entry name" value="PRK07920.1"/>
    <property type="match status" value="1"/>
</dbReference>
<dbReference type="EMBL" id="JAVDYC010000001">
    <property type="protein sequence ID" value="MDR7325743.1"/>
    <property type="molecule type" value="Genomic_DNA"/>
</dbReference>
<comment type="subcellular location">
    <subcellularLocation>
        <location evidence="1">Cell inner membrane</location>
    </subcellularLocation>
</comment>
<evidence type="ECO:0000256" key="3">
    <source>
        <dbReference type="ARBA" id="ARBA00022519"/>
    </source>
</evidence>
<organism evidence="7 8">
    <name type="scientific">Catenuloplanes niger</name>
    <dbReference type="NCBI Taxonomy" id="587534"/>
    <lineage>
        <taxon>Bacteria</taxon>
        <taxon>Bacillati</taxon>
        <taxon>Actinomycetota</taxon>
        <taxon>Actinomycetes</taxon>
        <taxon>Micromonosporales</taxon>
        <taxon>Micromonosporaceae</taxon>
        <taxon>Catenuloplanes</taxon>
    </lineage>
</organism>
<keyword evidence="2" id="KW-1003">Cell membrane</keyword>
<dbReference type="PANTHER" id="PTHR30606:SF10">
    <property type="entry name" value="PHOSPHATIDYLINOSITOL MANNOSIDE ACYLTRANSFERASE"/>
    <property type="match status" value="1"/>
</dbReference>
<dbReference type="AlphaFoldDB" id="A0AAE3ZTE8"/>
<comment type="caution">
    <text evidence="7">The sequence shown here is derived from an EMBL/GenBank/DDBJ whole genome shotgun (WGS) entry which is preliminary data.</text>
</comment>
<name>A0AAE3ZTE8_9ACTN</name>
<dbReference type="CDD" id="cd07984">
    <property type="entry name" value="LPLAT_LABLAT-like"/>
    <property type="match status" value="1"/>
</dbReference>
<keyword evidence="8" id="KW-1185">Reference proteome</keyword>
<dbReference type="GO" id="GO:0009247">
    <property type="term" value="P:glycolipid biosynthetic process"/>
    <property type="evidence" value="ECO:0007669"/>
    <property type="project" value="UniProtKB-ARBA"/>
</dbReference>
<dbReference type="RefSeq" id="WP_310420713.1">
    <property type="nucleotide sequence ID" value="NZ_JAVDYC010000001.1"/>
</dbReference>
<evidence type="ECO:0000256" key="6">
    <source>
        <dbReference type="ARBA" id="ARBA00023315"/>
    </source>
</evidence>
<keyword evidence="5" id="KW-0472">Membrane</keyword>
<keyword evidence="3" id="KW-0997">Cell inner membrane</keyword>
<evidence type="ECO:0000313" key="8">
    <source>
        <dbReference type="Proteomes" id="UP001183629"/>
    </source>
</evidence>